<dbReference type="GO" id="GO:0016747">
    <property type="term" value="F:acyltransferase activity, transferring groups other than amino-acyl groups"/>
    <property type="evidence" value="ECO:0007669"/>
    <property type="project" value="InterPro"/>
</dbReference>
<dbReference type="Pfam" id="PF00583">
    <property type="entry name" value="Acetyltransf_1"/>
    <property type="match status" value="1"/>
</dbReference>
<dbReference type="InterPro" id="IPR016181">
    <property type="entry name" value="Acyl_CoA_acyltransferase"/>
</dbReference>
<sequence length="147" mass="17133">SLPDYTEMSEGMRIVTLEEVKKNDQENREMADSFTISIREKGADPVIGYAQFILNNPRDNNPWLGLIMFHQEKQKLGYAREFLHALLDWYEANGYDSLHLGVLEKNAQVVPFYEKLGFRQYETRESEKLGKVFCLAYDLSKPEGIYE</sequence>
<gene>
    <name evidence="2" type="ORF">MA20_47775</name>
</gene>
<comment type="caution">
    <text evidence="2">The sequence shown here is derived from an EMBL/GenBank/DDBJ whole genome shotgun (WGS) entry which is preliminary data.</text>
</comment>
<feature type="non-terminal residue" evidence="2">
    <location>
        <position position="1"/>
    </location>
</feature>
<dbReference type="CDD" id="cd04301">
    <property type="entry name" value="NAT_SF"/>
    <property type="match status" value="1"/>
</dbReference>
<dbReference type="SUPFAM" id="SSF55729">
    <property type="entry name" value="Acyl-CoA N-acyltransferases (Nat)"/>
    <property type="match status" value="1"/>
</dbReference>
<evidence type="ECO:0000313" key="3">
    <source>
        <dbReference type="Proteomes" id="UP000030377"/>
    </source>
</evidence>
<protein>
    <submittedName>
        <fullName evidence="2">Sortase</fullName>
    </submittedName>
</protein>
<feature type="domain" description="N-acetyltransferase" evidence="1">
    <location>
        <begin position="1"/>
        <end position="144"/>
    </location>
</feature>
<name>A0A0A3XI71_BRAJP</name>
<organism evidence="2 3">
    <name type="scientific">Bradyrhizobium japonicum</name>
    <dbReference type="NCBI Taxonomy" id="375"/>
    <lineage>
        <taxon>Bacteria</taxon>
        <taxon>Pseudomonadati</taxon>
        <taxon>Pseudomonadota</taxon>
        <taxon>Alphaproteobacteria</taxon>
        <taxon>Hyphomicrobiales</taxon>
        <taxon>Nitrobacteraceae</taxon>
        <taxon>Bradyrhizobium</taxon>
    </lineage>
</organism>
<dbReference type="EMBL" id="JRPN01000111">
    <property type="protein sequence ID" value="KGT72871.1"/>
    <property type="molecule type" value="Genomic_DNA"/>
</dbReference>
<proteinExistence type="predicted"/>
<dbReference type="PROSITE" id="PS51186">
    <property type="entry name" value="GNAT"/>
    <property type="match status" value="1"/>
</dbReference>
<dbReference type="AlphaFoldDB" id="A0A0A3XI71"/>
<evidence type="ECO:0000259" key="1">
    <source>
        <dbReference type="PROSITE" id="PS51186"/>
    </source>
</evidence>
<dbReference type="Gene3D" id="3.40.630.30">
    <property type="match status" value="1"/>
</dbReference>
<dbReference type="InterPro" id="IPR000182">
    <property type="entry name" value="GNAT_dom"/>
</dbReference>
<accession>A0A0A3XI71</accession>
<dbReference type="Proteomes" id="UP000030377">
    <property type="component" value="Unassembled WGS sequence"/>
</dbReference>
<dbReference type="RefSeq" id="WP_041961009.1">
    <property type="nucleotide sequence ID" value="NZ_JRPN01000111.1"/>
</dbReference>
<evidence type="ECO:0000313" key="2">
    <source>
        <dbReference type="EMBL" id="KGT72871.1"/>
    </source>
</evidence>
<reference evidence="2 3" key="1">
    <citation type="submission" date="2014-09" db="EMBL/GenBank/DDBJ databases">
        <title>Draft genome of Bradyrhizobium japonicum Is-34.</title>
        <authorList>
            <person name="Tsurumaru H."/>
            <person name="Yamakawa T."/>
            <person name="Hashimoto S."/>
            <person name="Okizaki K."/>
            <person name="Kanesaki Y."/>
            <person name="Yoshikawa H."/>
            <person name="Yajima S."/>
        </authorList>
    </citation>
    <scope>NUCLEOTIDE SEQUENCE [LARGE SCALE GENOMIC DNA]</scope>
    <source>
        <strain evidence="2 3">Is-34</strain>
    </source>
</reference>